<dbReference type="EMBL" id="CP060780">
    <property type="protein sequence ID" value="QNP43566.1"/>
    <property type="molecule type" value="Genomic_DNA"/>
</dbReference>
<dbReference type="Pfam" id="PF09990">
    <property type="entry name" value="DUF2231"/>
    <property type="match status" value="1"/>
</dbReference>
<evidence type="ECO:0000313" key="4">
    <source>
        <dbReference type="Proteomes" id="UP000516134"/>
    </source>
</evidence>
<dbReference type="Proteomes" id="UP000516134">
    <property type="component" value="Chromosome"/>
</dbReference>
<keyword evidence="1" id="KW-0472">Membrane</keyword>
<gene>
    <name evidence="3" type="ORF">H9L15_02070</name>
</gene>
<name>A0ABX6T140_9SPHN</name>
<keyword evidence="1" id="KW-0812">Transmembrane</keyword>
<reference evidence="3 4" key="1">
    <citation type="submission" date="2020-08" db="EMBL/GenBank/DDBJ databases">
        <title>Genome sequence of Sphingomonas daechungensis KACC 18115T.</title>
        <authorList>
            <person name="Hyun D.-W."/>
            <person name="Bae J.-W."/>
        </authorList>
    </citation>
    <scope>NUCLEOTIDE SEQUENCE [LARGE SCALE GENOMIC DNA]</scope>
    <source>
        <strain evidence="3 4">KACC 18115</strain>
    </source>
</reference>
<evidence type="ECO:0000313" key="3">
    <source>
        <dbReference type="EMBL" id="QNP43566.1"/>
    </source>
</evidence>
<keyword evidence="4" id="KW-1185">Reference proteome</keyword>
<feature type="transmembrane region" description="Helical" evidence="1">
    <location>
        <begin position="91"/>
        <end position="110"/>
    </location>
</feature>
<proteinExistence type="predicted"/>
<evidence type="ECO:0000256" key="1">
    <source>
        <dbReference type="SAM" id="Phobius"/>
    </source>
</evidence>
<sequence>MADRIPEESTARARPGAMETLHALLGSMPVAYFLLAFLFDIAYVRSTYFLWPFFSVWLITAGLVAGGFAVLLGLIEWFAHRRDRARRSVRWHGIVTIVALVLGLINAFVHSRDGWTSVVPEGIILSGVTTVLMIVAVFFGAASRRTA</sequence>
<feature type="transmembrane region" description="Helical" evidence="1">
    <location>
        <begin position="56"/>
        <end position="79"/>
    </location>
</feature>
<organism evidence="3 4">
    <name type="scientific">Sphingomonas daechungensis</name>
    <dbReference type="NCBI Taxonomy" id="1176646"/>
    <lineage>
        <taxon>Bacteria</taxon>
        <taxon>Pseudomonadati</taxon>
        <taxon>Pseudomonadota</taxon>
        <taxon>Alphaproteobacteria</taxon>
        <taxon>Sphingomonadales</taxon>
        <taxon>Sphingomonadaceae</taxon>
        <taxon>Sphingomonas</taxon>
    </lineage>
</organism>
<dbReference type="InterPro" id="IPR019251">
    <property type="entry name" value="DUF2231_TM"/>
</dbReference>
<dbReference type="InterPro" id="IPR016923">
    <property type="entry name" value="UCP029509"/>
</dbReference>
<keyword evidence="1" id="KW-1133">Transmembrane helix</keyword>
<feature type="domain" description="DUF2231" evidence="2">
    <location>
        <begin position="20"/>
        <end position="141"/>
    </location>
</feature>
<feature type="transmembrane region" description="Helical" evidence="1">
    <location>
        <begin position="21"/>
        <end position="44"/>
    </location>
</feature>
<dbReference type="RefSeq" id="WP_187714996.1">
    <property type="nucleotide sequence ID" value="NZ_BAABJC010000001.1"/>
</dbReference>
<dbReference type="PIRSF" id="PIRSF029509">
    <property type="entry name" value="UCP029509"/>
    <property type="match status" value="1"/>
</dbReference>
<feature type="transmembrane region" description="Helical" evidence="1">
    <location>
        <begin position="122"/>
        <end position="142"/>
    </location>
</feature>
<accession>A0ABX6T140</accession>
<protein>
    <submittedName>
        <fullName evidence="3">DUF2231 domain-containing protein</fullName>
    </submittedName>
</protein>
<evidence type="ECO:0000259" key="2">
    <source>
        <dbReference type="Pfam" id="PF09990"/>
    </source>
</evidence>